<protein>
    <submittedName>
        <fullName evidence="2">Uncharacterized protein</fullName>
    </submittedName>
</protein>
<feature type="transmembrane region" description="Helical" evidence="1">
    <location>
        <begin position="129"/>
        <end position="152"/>
    </location>
</feature>
<feature type="transmembrane region" description="Helical" evidence="1">
    <location>
        <begin position="95"/>
        <end position="117"/>
    </location>
</feature>
<accession>A0A0A8EC29</accession>
<reference evidence="2 3" key="1">
    <citation type="journal article" date="2015" name="Genome Announc.">
        <title>Complete Genome Sequence of Mycoplasma flocculare Strain Ms42T (ATCC 27399T).</title>
        <authorList>
            <person name="Calcutt M.J."/>
            <person name="Foecking M.F."/>
            <person name="Heidari M.B."/>
            <person name="McIntosh M.A."/>
        </authorList>
    </citation>
    <scope>NUCLEOTIDE SEQUENCE [LARGE SCALE GENOMIC DNA]</scope>
    <source>
        <strain evidence="3">ATCC 27399</strain>
    </source>
</reference>
<dbReference type="STRING" id="743971.MYF_01000"/>
<sequence>MLYIEIIGYIAAFLTAIVGLPLVINTFKTKIPPKVSLLSWWIYYIGILAFALLGLALNDFPLIITQVFCGLITITFLVQYYTFLIKKSEKTKQNLAFIGLGIIIYFLILLTLIFYFAKTIPAGKMAPGATYIGIIAGFCVNIAFLPQTLLGIKQKTIKFIPLTFLLNLTLLNIFWIIYEFLKLLVEENSNYLSALIFQIIGFIIAVSQLFVYFYQLSQQRKIEKTFKINWI</sequence>
<keyword evidence="1" id="KW-0812">Transmembrane</keyword>
<dbReference type="Proteomes" id="UP000031129">
    <property type="component" value="Chromosome"/>
</dbReference>
<organism evidence="2 3">
    <name type="scientific">Mesomycoplasma flocculare ATCC 27399</name>
    <dbReference type="NCBI Taxonomy" id="743971"/>
    <lineage>
        <taxon>Bacteria</taxon>
        <taxon>Bacillati</taxon>
        <taxon>Mycoplasmatota</taxon>
        <taxon>Mycoplasmoidales</taxon>
        <taxon>Metamycoplasmataceae</taxon>
        <taxon>Mesomycoplasma</taxon>
    </lineage>
</organism>
<keyword evidence="1" id="KW-1133">Transmembrane helix</keyword>
<evidence type="ECO:0000313" key="2">
    <source>
        <dbReference type="EMBL" id="AJC49746.1"/>
    </source>
</evidence>
<dbReference type="RefSeq" id="WP_002558007.1">
    <property type="nucleotide sequence ID" value="NZ_CP007585.1"/>
</dbReference>
<proteinExistence type="predicted"/>
<feature type="transmembrane region" description="Helical" evidence="1">
    <location>
        <begin position="159"/>
        <end position="178"/>
    </location>
</feature>
<dbReference type="AlphaFoldDB" id="A0A0A8EC29"/>
<feature type="transmembrane region" description="Helical" evidence="1">
    <location>
        <begin position="63"/>
        <end position="83"/>
    </location>
</feature>
<dbReference type="Gene3D" id="1.20.1280.290">
    <property type="match status" value="2"/>
</dbReference>
<dbReference type="KEGG" id="mfq:MYF_01000"/>
<feature type="transmembrane region" description="Helical" evidence="1">
    <location>
        <begin position="6"/>
        <end position="25"/>
    </location>
</feature>
<dbReference type="EMBL" id="CP007585">
    <property type="protein sequence ID" value="AJC49746.1"/>
    <property type="molecule type" value="Genomic_DNA"/>
</dbReference>
<keyword evidence="3" id="KW-1185">Reference proteome</keyword>
<evidence type="ECO:0000313" key="3">
    <source>
        <dbReference type="Proteomes" id="UP000031129"/>
    </source>
</evidence>
<evidence type="ECO:0000256" key="1">
    <source>
        <dbReference type="SAM" id="Phobius"/>
    </source>
</evidence>
<feature type="transmembrane region" description="Helical" evidence="1">
    <location>
        <begin position="190"/>
        <end position="214"/>
    </location>
</feature>
<dbReference type="OrthoDB" id="398361at2"/>
<name>A0A0A8EC29_MESFC</name>
<gene>
    <name evidence="2" type="ORF">MYF_01000</name>
</gene>
<dbReference type="HOGENOM" id="CLU_1198706_0_0_14"/>
<feature type="transmembrane region" description="Helical" evidence="1">
    <location>
        <begin position="37"/>
        <end position="57"/>
    </location>
</feature>
<keyword evidence="1" id="KW-0472">Membrane</keyword>